<feature type="non-terminal residue" evidence="1">
    <location>
        <position position="1"/>
    </location>
</feature>
<organism evidence="1">
    <name type="scientific">marine sediment metagenome</name>
    <dbReference type="NCBI Taxonomy" id="412755"/>
    <lineage>
        <taxon>unclassified sequences</taxon>
        <taxon>metagenomes</taxon>
        <taxon>ecological metagenomes</taxon>
    </lineage>
</organism>
<evidence type="ECO:0000313" key="1">
    <source>
        <dbReference type="EMBL" id="KKL54966.1"/>
    </source>
</evidence>
<reference evidence="1" key="1">
    <citation type="journal article" date="2015" name="Nature">
        <title>Complex archaea that bridge the gap between prokaryotes and eukaryotes.</title>
        <authorList>
            <person name="Spang A."/>
            <person name="Saw J.H."/>
            <person name="Jorgensen S.L."/>
            <person name="Zaremba-Niedzwiedzka K."/>
            <person name="Martijn J."/>
            <person name="Lind A.E."/>
            <person name="van Eijk R."/>
            <person name="Schleper C."/>
            <person name="Guy L."/>
            <person name="Ettema T.J."/>
        </authorList>
    </citation>
    <scope>NUCLEOTIDE SEQUENCE</scope>
</reference>
<name>A0A0F9DMC4_9ZZZZ</name>
<accession>A0A0F9DMC4</accession>
<gene>
    <name evidence="1" type="ORF">LCGC14_2260090</name>
</gene>
<proteinExistence type="predicted"/>
<dbReference type="AlphaFoldDB" id="A0A0F9DMC4"/>
<sequence>GEDWEAINQKAGVDVMDIVVNLDGRYSPTQQADLIV</sequence>
<protein>
    <submittedName>
        <fullName evidence="1">Uncharacterized protein</fullName>
    </submittedName>
</protein>
<dbReference type="EMBL" id="LAZR01031007">
    <property type="protein sequence ID" value="KKL54966.1"/>
    <property type="molecule type" value="Genomic_DNA"/>
</dbReference>
<comment type="caution">
    <text evidence="1">The sequence shown here is derived from an EMBL/GenBank/DDBJ whole genome shotgun (WGS) entry which is preliminary data.</text>
</comment>